<dbReference type="PANTHER" id="PTHR33221">
    <property type="entry name" value="WINGED HELIX-TURN-HELIX TRANSCRIPTIONAL REGULATOR, RRF2 FAMILY"/>
    <property type="match status" value="1"/>
</dbReference>
<gene>
    <name evidence="1" type="ORF">AYC66_16540</name>
    <name evidence="2" type="ORF">BAY09_09630</name>
</gene>
<proteinExistence type="predicted"/>
<organism evidence="2">
    <name type="scientific">Elizabethkingia anophelis</name>
    <dbReference type="NCBI Taxonomy" id="1117645"/>
    <lineage>
        <taxon>Bacteria</taxon>
        <taxon>Pseudomonadati</taxon>
        <taxon>Bacteroidota</taxon>
        <taxon>Flavobacteriia</taxon>
        <taxon>Flavobacteriales</taxon>
        <taxon>Weeksellaceae</taxon>
        <taxon>Elizabethkingia</taxon>
    </lineage>
</organism>
<dbReference type="SUPFAM" id="SSF46785">
    <property type="entry name" value="Winged helix' DNA-binding domain"/>
    <property type="match status" value="1"/>
</dbReference>
<evidence type="ECO:0000313" key="3">
    <source>
        <dbReference type="Proteomes" id="UP000189738"/>
    </source>
</evidence>
<dbReference type="Pfam" id="PF02082">
    <property type="entry name" value="Rrf2"/>
    <property type="match status" value="1"/>
</dbReference>
<dbReference type="RefSeq" id="WP_078719748.1">
    <property type="nucleotide sequence ID" value="NZ_CP014339.1"/>
</dbReference>
<dbReference type="EMBL" id="CP014339">
    <property type="protein sequence ID" value="AQX52186.1"/>
    <property type="molecule type" value="Genomic_DNA"/>
</dbReference>
<dbReference type="GO" id="GO:0003700">
    <property type="term" value="F:DNA-binding transcription factor activity"/>
    <property type="evidence" value="ECO:0007669"/>
    <property type="project" value="TreeGrafter"/>
</dbReference>
<dbReference type="InterPro" id="IPR036388">
    <property type="entry name" value="WH-like_DNA-bd_sf"/>
</dbReference>
<evidence type="ECO:0000313" key="1">
    <source>
        <dbReference type="EMBL" id="AQX52186.1"/>
    </source>
</evidence>
<evidence type="ECO:0000313" key="2">
    <source>
        <dbReference type="EMBL" id="OPB53181.1"/>
    </source>
</evidence>
<dbReference type="AlphaFoldDB" id="A0A494JAR6"/>
<dbReference type="PROSITE" id="PS51197">
    <property type="entry name" value="HTH_RRF2_2"/>
    <property type="match status" value="1"/>
</dbReference>
<dbReference type="Gene3D" id="1.10.10.10">
    <property type="entry name" value="Winged helix-like DNA-binding domain superfamily/Winged helix DNA-binding domain"/>
    <property type="match status" value="1"/>
</dbReference>
<dbReference type="InterPro" id="IPR036390">
    <property type="entry name" value="WH_DNA-bd_sf"/>
</dbReference>
<accession>A0A494JAR6</accession>
<dbReference type="PANTHER" id="PTHR33221:SF15">
    <property type="entry name" value="HTH-TYPE TRANSCRIPTIONAL REGULATOR YWGB-RELATED"/>
    <property type="match status" value="1"/>
</dbReference>
<dbReference type="GO" id="GO:0005829">
    <property type="term" value="C:cytosol"/>
    <property type="evidence" value="ECO:0007669"/>
    <property type="project" value="TreeGrafter"/>
</dbReference>
<name>A0A494JAR6_9FLAO</name>
<dbReference type="Proteomes" id="UP000189738">
    <property type="component" value="Chromosome"/>
</dbReference>
<protein>
    <submittedName>
        <fullName evidence="2">Rrf2 family transcriptional regulator</fullName>
    </submittedName>
</protein>
<sequence length="135" mass="15037">MLNNLRFATAIHILILLEKNPEVWMSSEYIAGSINVNPVVVRKEIKNLKALGYIQSKEGKGGGAKLATDAGKITLAAIYRSVSEDQKGKLNSPNPACSVGRQINEHLTDLYEEINRKTEEVLGQYTLENYSKQFK</sequence>
<reference evidence="1 3" key="1">
    <citation type="submission" date="2016-02" db="EMBL/GenBank/DDBJ databases">
        <authorList>
            <person name="Nicholson A.C."/>
            <person name="Humrighouse B.W."/>
            <person name="Loparev V."/>
            <person name="Emery B."/>
            <person name="Graziano J."/>
            <person name="McQuiston J.R."/>
        </authorList>
    </citation>
    <scope>NUCLEOTIDE SEQUENCE [LARGE SCALE GENOMIC DNA]</scope>
    <source>
        <strain evidence="1 3">E6809</strain>
    </source>
</reference>
<dbReference type="EMBL" id="MAHS01000001">
    <property type="protein sequence ID" value="OPB53181.1"/>
    <property type="molecule type" value="Genomic_DNA"/>
</dbReference>
<reference evidence="2" key="2">
    <citation type="submission" date="2016-06" db="EMBL/GenBank/DDBJ databases">
        <authorList>
            <person name="Nicholson A.C."/>
        </authorList>
    </citation>
    <scope>NUCLEOTIDE SEQUENCE [LARGE SCALE GENOMIC DNA]</scope>
    <source>
        <strain evidence="2">E6809</strain>
    </source>
</reference>
<dbReference type="InterPro" id="IPR000944">
    <property type="entry name" value="Tscrpt_reg_Rrf2"/>
</dbReference>